<protein>
    <recommendedName>
        <fullName evidence="3">Peptidase A2 domain-containing protein</fullName>
    </recommendedName>
</protein>
<sequence length="125" mass="14179">MHVHIKLAGIQLTALCDIGSQITRINEKTRIGSPQLHPSQITFSGIGRDRIKSIGYFQDSIEIQNNILPLKIHVLKNDIIPLDAIIEIDFLQTSFTFDENGIHLCNNNDDEIFVNFANILEDECY</sequence>
<evidence type="ECO:0008006" key="3">
    <source>
        <dbReference type="Google" id="ProtNLM"/>
    </source>
</evidence>
<dbReference type="Gene3D" id="2.40.70.10">
    <property type="entry name" value="Acid Proteases"/>
    <property type="match status" value="1"/>
</dbReference>
<dbReference type="Proteomes" id="UP000887013">
    <property type="component" value="Unassembled WGS sequence"/>
</dbReference>
<comment type="caution">
    <text evidence="1">The sequence shown here is derived from an EMBL/GenBank/DDBJ whole genome shotgun (WGS) entry which is preliminary data.</text>
</comment>
<evidence type="ECO:0000313" key="2">
    <source>
        <dbReference type="Proteomes" id="UP000887013"/>
    </source>
</evidence>
<dbReference type="OrthoDB" id="6435089at2759"/>
<organism evidence="1 2">
    <name type="scientific">Nephila pilipes</name>
    <name type="common">Giant wood spider</name>
    <name type="synonym">Nephila maculata</name>
    <dbReference type="NCBI Taxonomy" id="299642"/>
    <lineage>
        <taxon>Eukaryota</taxon>
        <taxon>Metazoa</taxon>
        <taxon>Ecdysozoa</taxon>
        <taxon>Arthropoda</taxon>
        <taxon>Chelicerata</taxon>
        <taxon>Arachnida</taxon>
        <taxon>Araneae</taxon>
        <taxon>Araneomorphae</taxon>
        <taxon>Entelegynae</taxon>
        <taxon>Araneoidea</taxon>
        <taxon>Nephilidae</taxon>
        <taxon>Nephila</taxon>
    </lineage>
</organism>
<evidence type="ECO:0000313" key="1">
    <source>
        <dbReference type="EMBL" id="GFS56941.1"/>
    </source>
</evidence>
<reference evidence="1" key="1">
    <citation type="submission" date="2020-08" db="EMBL/GenBank/DDBJ databases">
        <title>Multicomponent nature underlies the extraordinary mechanical properties of spider dragline silk.</title>
        <authorList>
            <person name="Kono N."/>
            <person name="Nakamura H."/>
            <person name="Mori M."/>
            <person name="Yoshida Y."/>
            <person name="Ohtoshi R."/>
            <person name="Malay A.D."/>
            <person name="Moran D.A.P."/>
            <person name="Tomita M."/>
            <person name="Numata K."/>
            <person name="Arakawa K."/>
        </authorList>
    </citation>
    <scope>NUCLEOTIDE SEQUENCE</scope>
</reference>
<gene>
    <name evidence="1" type="primary">AVEN_38605_1</name>
    <name evidence="1" type="ORF">NPIL_395671</name>
</gene>
<dbReference type="InterPro" id="IPR021109">
    <property type="entry name" value="Peptidase_aspartic_dom_sf"/>
</dbReference>
<name>A0A8X6IS84_NEPPI</name>
<accession>A0A8X6IS84</accession>
<dbReference type="AlphaFoldDB" id="A0A8X6IS84"/>
<keyword evidence="2" id="KW-1185">Reference proteome</keyword>
<dbReference type="EMBL" id="BMAW01092770">
    <property type="protein sequence ID" value="GFS56941.1"/>
    <property type="molecule type" value="Genomic_DNA"/>
</dbReference>
<dbReference type="SUPFAM" id="SSF50630">
    <property type="entry name" value="Acid proteases"/>
    <property type="match status" value="1"/>
</dbReference>
<proteinExistence type="predicted"/>